<name>A0ABW2ZGX7_9SPHI</name>
<keyword evidence="3" id="KW-1185">Reference proteome</keyword>
<feature type="transmembrane region" description="Helical" evidence="1">
    <location>
        <begin position="6"/>
        <end position="23"/>
    </location>
</feature>
<protein>
    <submittedName>
        <fullName evidence="2">Uncharacterized protein</fullName>
    </submittedName>
</protein>
<evidence type="ECO:0000256" key="1">
    <source>
        <dbReference type="SAM" id="Phobius"/>
    </source>
</evidence>
<dbReference type="RefSeq" id="WP_377142632.1">
    <property type="nucleotide sequence ID" value="NZ_JBHTIA010000007.1"/>
</dbReference>
<feature type="transmembrane region" description="Helical" evidence="1">
    <location>
        <begin position="44"/>
        <end position="63"/>
    </location>
</feature>
<sequence length="202" mass="22162">MNPQLIFWIAFAVIGICVVYFSVKYDMLKETSIPGRHPYSWSRVQLAWWTVIILASFTAILFFHQQAPALSTSTVVLLGISAATTATARIISVSDRNDPMAQINLQAQQGEGFILDILSDQNGVNISRFQTVVFNFVFGCWFIYAVINNLMLPPEGNIDAIMPEISNSNLVLLGLSSATYAAIKVSENKTTAAPPPPPAVHE</sequence>
<comment type="caution">
    <text evidence="2">The sequence shown here is derived from an EMBL/GenBank/DDBJ whole genome shotgun (WGS) entry which is preliminary data.</text>
</comment>
<accession>A0ABW2ZGX7</accession>
<keyword evidence="1" id="KW-0812">Transmembrane</keyword>
<evidence type="ECO:0000313" key="3">
    <source>
        <dbReference type="Proteomes" id="UP001597073"/>
    </source>
</evidence>
<keyword evidence="1" id="KW-1133">Transmembrane helix</keyword>
<organism evidence="2 3">
    <name type="scientific">Mucilaginibacter lutimaris</name>
    <dbReference type="NCBI Taxonomy" id="931629"/>
    <lineage>
        <taxon>Bacteria</taxon>
        <taxon>Pseudomonadati</taxon>
        <taxon>Bacteroidota</taxon>
        <taxon>Sphingobacteriia</taxon>
        <taxon>Sphingobacteriales</taxon>
        <taxon>Sphingobacteriaceae</taxon>
        <taxon>Mucilaginibacter</taxon>
    </lineage>
</organism>
<dbReference type="EMBL" id="JBHTIA010000007">
    <property type="protein sequence ID" value="MFD0765464.1"/>
    <property type="molecule type" value="Genomic_DNA"/>
</dbReference>
<dbReference type="Proteomes" id="UP001597073">
    <property type="component" value="Unassembled WGS sequence"/>
</dbReference>
<feature type="transmembrane region" description="Helical" evidence="1">
    <location>
        <begin position="69"/>
        <end position="91"/>
    </location>
</feature>
<evidence type="ECO:0000313" key="2">
    <source>
        <dbReference type="EMBL" id="MFD0765464.1"/>
    </source>
</evidence>
<proteinExistence type="predicted"/>
<feature type="transmembrane region" description="Helical" evidence="1">
    <location>
        <begin position="129"/>
        <end position="147"/>
    </location>
</feature>
<keyword evidence="1" id="KW-0472">Membrane</keyword>
<reference evidence="3" key="1">
    <citation type="journal article" date="2019" name="Int. J. Syst. Evol. Microbiol.">
        <title>The Global Catalogue of Microorganisms (GCM) 10K type strain sequencing project: providing services to taxonomists for standard genome sequencing and annotation.</title>
        <authorList>
            <consortium name="The Broad Institute Genomics Platform"/>
            <consortium name="The Broad Institute Genome Sequencing Center for Infectious Disease"/>
            <person name="Wu L."/>
            <person name="Ma J."/>
        </authorList>
    </citation>
    <scope>NUCLEOTIDE SEQUENCE [LARGE SCALE GENOMIC DNA]</scope>
    <source>
        <strain evidence="3">CCUG 60742</strain>
    </source>
</reference>
<gene>
    <name evidence="2" type="ORF">ACFQZI_11425</name>
</gene>